<evidence type="ECO:0000313" key="3">
    <source>
        <dbReference type="EMBL" id="TIB08654.1"/>
    </source>
</evidence>
<keyword evidence="2" id="KW-0812">Transmembrane</keyword>
<evidence type="ECO:0000256" key="1">
    <source>
        <dbReference type="SAM" id="MobiDB-lite"/>
    </source>
</evidence>
<sequence length="320" mass="34814">MAYTAQVCNRQATPRGLSTDDSTYHADPDSCECSVPYYNLAEACVFCGTGNHNRETSMDDFFYKCRNNGLDISDQFPSKVTDNVAVPPWATIPVPASGNWSYENAESYASDHPTPTETNNQGKPSDKNGKSNEENSSEDGDHNYSVGAVVGGTLGSVAAVAIVIAVAVLFWCRRSSTAARRRRLMMRAQGVPKVKGTDSVFEIDDDESTQNRTNDLDKTYIPVPYTGSITGAGLNAASSGRVGQHSQRGSQPLNNLTHLDEDSIYSKTDLTTPVPAVRRGVDAGYSYKQQNRQTDAGVSLRTNSRTDSIFSENEYYKGII</sequence>
<evidence type="ECO:0000313" key="4">
    <source>
        <dbReference type="Proteomes" id="UP000306954"/>
    </source>
</evidence>
<feature type="region of interest" description="Disordered" evidence="1">
    <location>
        <begin position="105"/>
        <end position="144"/>
    </location>
</feature>
<reference evidence="3 4" key="1">
    <citation type="submission" date="2019-03" db="EMBL/GenBank/DDBJ databases">
        <title>Sequencing 23 genomes of Wallemia ichthyophaga.</title>
        <authorList>
            <person name="Gostincar C."/>
        </authorList>
    </citation>
    <scope>NUCLEOTIDE SEQUENCE [LARGE SCALE GENOMIC DNA]</scope>
    <source>
        <strain evidence="3 4">EXF-8621</strain>
    </source>
</reference>
<gene>
    <name evidence="3" type="ORF">E3P90_03592</name>
</gene>
<keyword evidence="2" id="KW-0472">Membrane</keyword>
<dbReference type="Proteomes" id="UP000306954">
    <property type="component" value="Unassembled WGS sequence"/>
</dbReference>
<protein>
    <submittedName>
        <fullName evidence="3">Uncharacterized protein</fullName>
    </submittedName>
</protein>
<comment type="caution">
    <text evidence="3">The sequence shown here is derived from an EMBL/GenBank/DDBJ whole genome shotgun (WGS) entry which is preliminary data.</text>
</comment>
<dbReference type="AlphaFoldDB" id="A0A4T0GDN3"/>
<feature type="transmembrane region" description="Helical" evidence="2">
    <location>
        <begin position="144"/>
        <end position="172"/>
    </location>
</feature>
<organism evidence="3 4">
    <name type="scientific">Wallemia ichthyophaga</name>
    <dbReference type="NCBI Taxonomy" id="245174"/>
    <lineage>
        <taxon>Eukaryota</taxon>
        <taxon>Fungi</taxon>
        <taxon>Dikarya</taxon>
        <taxon>Basidiomycota</taxon>
        <taxon>Wallemiomycotina</taxon>
        <taxon>Wallemiomycetes</taxon>
        <taxon>Wallemiales</taxon>
        <taxon>Wallemiaceae</taxon>
        <taxon>Wallemia</taxon>
    </lineage>
</organism>
<feature type="region of interest" description="Disordered" evidence="1">
    <location>
        <begin position="236"/>
        <end position="256"/>
    </location>
</feature>
<feature type="compositionally biased region" description="Basic and acidic residues" evidence="1">
    <location>
        <begin position="124"/>
        <end position="133"/>
    </location>
</feature>
<feature type="compositionally biased region" description="Polar residues" evidence="1">
    <location>
        <begin position="244"/>
        <end position="256"/>
    </location>
</feature>
<feature type="compositionally biased region" description="Polar residues" evidence="1">
    <location>
        <begin position="113"/>
        <end position="123"/>
    </location>
</feature>
<proteinExistence type="predicted"/>
<evidence type="ECO:0000256" key="2">
    <source>
        <dbReference type="SAM" id="Phobius"/>
    </source>
</evidence>
<keyword evidence="2" id="KW-1133">Transmembrane helix</keyword>
<name>A0A4T0GDN3_WALIC</name>
<accession>A0A4T0GDN3</accession>
<dbReference type="EMBL" id="SPOF01000054">
    <property type="protein sequence ID" value="TIB08654.1"/>
    <property type="molecule type" value="Genomic_DNA"/>
</dbReference>